<protein>
    <submittedName>
        <fullName evidence="1">Uncharacterized protein</fullName>
    </submittedName>
</protein>
<dbReference type="EMBL" id="JABBWG010000063">
    <property type="protein sequence ID" value="KAG1804064.1"/>
    <property type="molecule type" value="Genomic_DNA"/>
</dbReference>
<proteinExistence type="predicted"/>
<dbReference type="AlphaFoldDB" id="A0A9P7J5P9"/>
<reference evidence="1" key="1">
    <citation type="journal article" date="2020" name="New Phytol.">
        <title>Comparative genomics reveals dynamic genome evolution in host specialist ectomycorrhizal fungi.</title>
        <authorList>
            <person name="Lofgren L.A."/>
            <person name="Nguyen N.H."/>
            <person name="Vilgalys R."/>
            <person name="Ruytinx J."/>
            <person name="Liao H.L."/>
            <person name="Branco S."/>
            <person name="Kuo A."/>
            <person name="LaButti K."/>
            <person name="Lipzen A."/>
            <person name="Andreopoulos W."/>
            <person name="Pangilinan J."/>
            <person name="Riley R."/>
            <person name="Hundley H."/>
            <person name="Na H."/>
            <person name="Barry K."/>
            <person name="Grigoriev I.V."/>
            <person name="Stajich J.E."/>
            <person name="Kennedy P.G."/>
        </authorList>
    </citation>
    <scope>NUCLEOTIDE SEQUENCE</scope>
    <source>
        <strain evidence="1">MN1</strain>
    </source>
</reference>
<dbReference type="OrthoDB" id="10524112at2759"/>
<dbReference type="RefSeq" id="XP_041186736.1">
    <property type="nucleotide sequence ID" value="XM_041344423.1"/>
</dbReference>
<evidence type="ECO:0000313" key="2">
    <source>
        <dbReference type="Proteomes" id="UP000807769"/>
    </source>
</evidence>
<keyword evidence="2" id="KW-1185">Reference proteome</keyword>
<dbReference type="GeneID" id="64638439"/>
<dbReference type="Proteomes" id="UP000807769">
    <property type="component" value="Unassembled WGS sequence"/>
</dbReference>
<comment type="caution">
    <text evidence="1">The sequence shown here is derived from an EMBL/GenBank/DDBJ whole genome shotgun (WGS) entry which is preliminary data.</text>
</comment>
<sequence>MPRTFFIVRCIYCCIYRAHLTMDVTAVRARCRNLRARCGHQRVQPTTAAIHHFVLPIVQRDLMLRSIIPQRHYSLPPRPLAWLLVCYVARSCRHRKDSWRSAFGTLFDAFKSEDLTVFPLNLPCHATGTIRVVHYYGSGDAELIDCQKVSVVNFLQYLFGETFWLLASEEAKSAFQHAYINFSHWVSSNLRSRCRVPKSGLCDTGFAQVRYNAAICSRSSTR</sequence>
<name>A0A9P7J5P9_9AGAM</name>
<gene>
    <name evidence="1" type="ORF">BJ212DRAFT_948730</name>
</gene>
<accession>A0A9P7J5P9</accession>
<evidence type="ECO:0000313" key="1">
    <source>
        <dbReference type="EMBL" id="KAG1804064.1"/>
    </source>
</evidence>
<organism evidence="1 2">
    <name type="scientific">Suillus subaureus</name>
    <dbReference type="NCBI Taxonomy" id="48587"/>
    <lineage>
        <taxon>Eukaryota</taxon>
        <taxon>Fungi</taxon>
        <taxon>Dikarya</taxon>
        <taxon>Basidiomycota</taxon>
        <taxon>Agaricomycotina</taxon>
        <taxon>Agaricomycetes</taxon>
        <taxon>Agaricomycetidae</taxon>
        <taxon>Boletales</taxon>
        <taxon>Suillineae</taxon>
        <taxon>Suillaceae</taxon>
        <taxon>Suillus</taxon>
    </lineage>
</organism>